<sequence>MKPTETYLSDQGNIFADLPVSPSPSLVCGMRSRLPIPSFPHPLPSSLSHTHTNNRTDSVGRQSSCRPTPTSRHVSGVQLSIRLSVCRTASPSRPTNHADLRTCTRTSICHANRRLQGNPLRC</sequence>
<organism evidence="2 3">
    <name type="scientific">Protopolystoma xenopodis</name>
    <dbReference type="NCBI Taxonomy" id="117903"/>
    <lineage>
        <taxon>Eukaryota</taxon>
        <taxon>Metazoa</taxon>
        <taxon>Spiralia</taxon>
        <taxon>Lophotrochozoa</taxon>
        <taxon>Platyhelminthes</taxon>
        <taxon>Monogenea</taxon>
        <taxon>Polyopisthocotylea</taxon>
        <taxon>Polystomatidea</taxon>
        <taxon>Polystomatidae</taxon>
        <taxon>Protopolystoma</taxon>
    </lineage>
</organism>
<reference evidence="2" key="1">
    <citation type="submission" date="2018-11" db="EMBL/GenBank/DDBJ databases">
        <authorList>
            <consortium name="Pathogen Informatics"/>
        </authorList>
    </citation>
    <scope>NUCLEOTIDE SEQUENCE</scope>
</reference>
<keyword evidence="3" id="KW-1185">Reference proteome</keyword>
<comment type="caution">
    <text evidence="2">The sequence shown here is derived from an EMBL/GenBank/DDBJ whole genome shotgun (WGS) entry which is preliminary data.</text>
</comment>
<dbReference type="AlphaFoldDB" id="A0A3S4ZX89"/>
<name>A0A3S4ZX89_9PLAT</name>
<feature type="compositionally biased region" description="Polar residues" evidence="1">
    <location>
        <begin position="53"/>
        <end position="73"/>
    </location>
</feature>
<proteinExistence type="predicted"/>
<gene>
    <name evidence="2" type="ORF">PXEA_LOCUS15554</name>
</gene>
<protein>
    <submittedName>
        <fullName evidence="2">Uncharacterized protein</fullName>
    </submittedName>
</protein>
<dbReference type="Proteomes" id="UP000784294">
    <property type="component" value="Unassembled WGS sequence"/>
</dbReference>
<evidence type="ECO:0000313" key="2">
    <source>
        <dbReference type="EMBL" id="VEL22114.1"/>
    </source>
</evidence>
<feature type="region of interest" description="Disordered" evidence="1">
    <location>
        <begin position="38"/>
        <end position="73"/>
    </location>
</feature>
<dbReference type="EMBL" id="CAAALY010054768">
    <property type="protein sequence ID" value="VEL22114.1"/>
    <property type="molecule type" value="Genomic_DNA"/>
</dbReference>
<accession>A0A3S4ZX89</accession>
<evidence type="ECO:0000256" key="1">
    <source>
        <dbReference type="SAM" id="MobiDB-lite"/>
    </source>
</evidence>
<evidence type="ECO:0000313" key="3">
    <source>
        <dbReference type="Proteomes" id="UP000784294"/>
    </source>
</evidence>